<dbReference type="AlphaFoldDB" id="A0A4U6VY13"/>
<proteinExistence type="predicted"/>
<protein>
    <submittedName>
        <fullName evidence="2">Uncharacterized protein</fullName>
    </submittedName>
</protein>
<sequence>MIFSRWIWWCLLCCVRGGAAGGHGRPPRRRLDGMVDVTAMSVLEMIGFAVEGSQPAA</sequence>
<name>A0A4U6VY13_SETVI</name>
<reference evidence="2" key="1">
    <citation type="submission" date="2019-03" db="EMBL/GenBank/DDBJ databases">
        <title>WGS assembly of Setaria viridis.</title>
        <authorList>
            <person name="Huang P."/>
            <person name="Jenkins J."/>
            <person name="Grimwood J."/>
            <person name="Barry K."/>
            <person name="Healey A."/>
            <person name="Mamidi S."/>
            <person name="Sreedasyam A."/>
            <person name="Shu S."/>
            <person name="Feldman M."/>
            <person name="Wu J."/>
            <person name="Yu Y."/>
            <person name="Chen C."/>
            <person name="Johnson J."/>
            <person name="Rokhsar D."/>
            <person name="Baxter I."/>
            <person name="Schmutz J."/>
            <person name="Brutnell T."/>
            <person name="Kellogg E."/>
        </authorList>
    </citation>
    <scope>NUCLEOTIDE SEQUENCE [LARGE SCALE GENOMIC DNA]</scope>
</reference>
<evidence type="ECO:0000313" key="3">
    <source>
        <dbReference type="Proteomes" id="UP000298652"/>
    </source>
</evidence>
<gene>
    <name evidence="2" type="ORF">SEVIR_3G426050v2</name>
</gene>
<feature type="signal peptide" evidence="1">
    <location>
        <begin position="1"/>
        <end position="21"/>
    </location>
</feature>
<organism evidence="2 3">
    <name type="scientific">Setaria viridis</name>
    <name type="common">Green bristlegrass</name>
    <name type="synonym">Setaria italica subsp. viridis</name>
    <dbReference type="NCBI Taxonomy" id="4556"/>
    <lineage>
        <taxon>Eukaryota</taxon>
        <taxon>Viridiplantae</taxon>
        <taxon>Streptophyta</taxon>
        <taxon>Embryophyta</taxon>
        <taxon>Tracheophyta</taxon>
        <taxon>Spermatophyta</taxon>
        <taxon>Magnoliopsida</taxon>
        <taxon>Liliopsida</taxon>
        <taxon>Poales</taxon>
        <taxon>Poaceae</taxon>
        <taxon>PACMAD clade</taxon>
        <taxon>Panicoideae</taxon>
        <taxon>Panicodae</taxon>
        <taxon>Paniceae</taxon>
        <taxon>Cenchrinae</taxon>
        <taxon>Setaria</taxon>
    </lineage>
</organism>
<evidence type="ECO:0000313" key="2">
    <source>
        <dbReference type="EMBL" id="TKW29907.1"/>
    </source>
</evidence>
<keyword evidence="3" id="KW-1185">Reference proteome</keyword>
<dbReference type="EMBL" id="CM016554">
    <property type="protein sequence ID" value="TKW29907.1"/>
    <property type="molecule type" value="Genomic_DNA"/>
</dbReference>
<keyword evidence="1" id="KW-0732">Signal</keyword>
<dbReference type="Proteomes" id="UP000298652">
    <property type="component" value="Chromosome 3"/>
</dbReference>
<accession>A0A4U6VY13</accession>
<feature type="chain" id="PRO_5020230551" evidence="1">
    <location>
        <begin position="22"/>
        <end position="57"/>
    </location>
</feature>
<dbReference type="Gramene" id="TKW29907">
    <property type="protein sequence ID" value="TKW29907"/>
    <property type="gene ID" value="SEVIR_3G426050v2"/>
</dbReference>
<evidence type="ECO:0000256" key="1">
    <source>
        <dbReference type="SAM" id="SignalP"/>
    </source>
</evidence>